<comment type="caution">
    <text evidence="1">The sequence shown here is derived from an EMBL/GenBank/DDBJ whole genome shotgun (WGS) entry which is preliminary data.</text>
</comment>
<proteinExistence type="predicted"/>
<reference evidence="1" key="1">
    <citation type="submission" date="2013-08" db="EMBL/GenBank/DDBJ databases">
        <title>Gene expansion shapes genome architecture in the human pathogen Lichtheimia corymbifera: an evolutionary genomics analysis in the ancient terrestrial Mucorales (Mucoromycotina).</title>
        <authorList>
            <person name="Schwartze V.U."/>
            <person name="Winter S."/>
            <person name="Shelest E."/>
            <person name="Marcet-Houben M."/>
            <person name="Horn F."/>
            <person name="Wehner S."/>
            <person name="Hoffmann K."/>
            <person name="Riege K."/>
            <person name="Sammeth M."/>
            <person name="Nowrousian M."/>
            <person name="Valiante V."/>
            <person name="Linde J."/>
            <person name="Jacobsen I.D."/>
            <person name="Marz M."/>
            <person name="Brakhage A.A."/>
            <person name="Gabaldon T."/>
            <person name="Bocker S."/>
            <person name="Voigt K."/>
        </authorList>
    </citation>
    <scope>NUCLEOTIDE SEQUENCE [LARGE SCALE GENOMIC DNA]</scope>
    <source>
        <strain evidence="1">FSU 9682</strain>
    </source>
</reference>
<gene>
    <name evidence="1" type="ORF">LCOR_08594.1</name>
</gene>
<organism evidence="1 2">
    <name type="scientific">Lichtheimia corymbifera JMRC:FSU:9682</name>
    <dbReference type="NCBI Taxonomy" id="1263082"/>
    <lineage>
        <taxon>Eukaryota</taxon>
        <taxon>Fungi</taxon>
        <taxon>Fungi incertae sedis</taxon>
        <taxon>Mucoromycota</taxon>
        <taxon>Mucoromycotina</taxon>
        <taxon>Mucoromycetes</taxon>
        <taxon>Mucorales</taxon>
        <taxon>Lichtheimiaceae</taxon>
        <taxon>Lichtheimia</taxon>
    </lineage>
</organism>
<dbReference type="AlphaFoldDB" id="A0A068S5X2"/>
<evidence type="ECO:0000313" key="1">
    <source>
        <dbReference type="EMBL" id="CDH57684.1"/>
    </source>
</evidence>
<dbReference type="VEuPathDB" id="FungiDB:LCOR_08594.1"/>
<protein>
    <submittedName>
        <fullName evidence="1">Uncharacterized protein</fullName>
    </submittedName>
</protein>
<keyword evidence="2" id="KW-1185">Reference proteome</keyword>
<name>A0A068S5X2_9FUNG</name>
<dbReference type="Proteomes" id="UP000027586">
    <property type="component" value="Unassembled WGS sequence"/>
</dbReference>
<evidence type="ECO:0000313" key="2">
    <source>
        <dbReference type="Proteomes" id="UP000027586"/>
    </source>
</evidence>
<accession>A0A068S5X2</accession>
<sequence length="185" mass="20863">MFLSGNGFFSTYCIHVHVVFSPRARLTLHLERGHHESISLAALNQACTVCQFRVLSLSCYDQSCFLQQLLLDIYCAAYPTHTAIRDIDLFQQLVYQGIETSDGITFSYVVVCIHAVECTGMVALGLACWRWSCAFRPRGSFQVIQALFLVLLLYQDLLHPLDKLARLFTHIVLRVFSTPSVISIG</sequence>
<dbReference type="EMBL" id="CBTN010000048">
    <property type="protein sequence ID" value="CDH57684.1"/>
    <property type="molecule type" value="Genomic_DNA"/>
</dbReference>